<gene>
    <name evidence="1" type="ORF">PFFVO_04184</name>
</gene>
<evidence type="ECO:0000313" key="1">
    <source>
        <dbReference type="EMBL" id="ETW16919.1"/>
    </source>
</evidence>
<dbReference type="AlphaFoldDB" id="A0A024V344"/>
<reference evidence="1 2" key="2">
    <citation type="submission" date="2013-02" db="EMBL/GenBank/DDBJ databases">
        <title>The Genome Sequence of Plasmodium falciparum Vietnam Oak-Knoll (FVO).</title>
        <authorList>
            <consortium name="The Broad Institute Genome Sequencing Platform"/>
            <consortium name="The Broad Institute Genome Sequencing Center for Infectious Disease"/>
            <person name="Neafsey D."/>
            <person name="Cheeseman I."/>
            <person name="Volkman S."/>
            <person name="Adams J."/>
            <person name="Walker B."/>
            <person name="Young S.K."/>
            <person name="Zeng Q."/>
            <person name="Gargeya S."/>
            <person name="Fitzgerald M."/>
            <person name="Haas B."/>
            <person name="Abouelleil A."/>
            <person name="Alvarado L."/>
            <person name="Arachchi H.M."/>
            <person name="Berlin A.M."/>
            <person name="Chapman S.B."/>
            <person name="Dewar J."/>
            <person name="Goldberg J."/>
            <person name="Griggs A."/>
            <person name="Gujja S."/>
            <person name="Hansen M."/>
            <person name="Howarth C."/>
            <person name="Imamovic A."/>
            <person name="Larimer J."/>
            <person name="McCowan C."/>
            <person name="Murphy C."/>
            <person name="Neiman D."/>
            <person name="Pearson M."/>
            <person name="Priest M."/>
            <person name="Roberts A."/>
            <person name="Saif S."/>
            <person name="Shea T."/>
            <person name="Sisk P."/>
            <person name="Sykes S."/>
            <person name="Wortman J."/>
            <person name="Nusbaum C."/>
            <person name="Birren B."/>
        </authorList>
    </citation>
    <scope>NUCLEOTIDE SEQUENCE [LARGE SCALE GENOMIC DNA]</scope>
    <source>
        <strain evidence="2">Vietnam Oak-Knoll (FVO)</strain>
    </source>
</reference>
<sequence>MNVQKKKKKKKKVESIKCTCSLCLDNYICELYIKPRQHIILFYYTKKNNNNKIRKKICNIYNI</sequence>
<reference evidence="1 2" key="1">
    <citation type="submission" date="2013-02" db="EMBL/GenBank/DDBJ databases">
        <title>The Genome Annotation of Plasmodium falciparum Vietnam Oak-Knoll (FVO).</title>
        <authorList>
            <consortium name="The Broad Institute Genome Sequencing Platform"/>
            <consortium name="The Broad Institute Genome Sequencing Center for Infectious Disease"/>
            <person name="Neafsey D."/>
            <person name="Hoffman S."/>
            <person name="Volkman S."/>
            <person name="Rosenthal P."/>
            <person name="Walker B."/>
            <person name="Young S.K."/>
            <person name="Zeng Q."/>
            <person name="Gargeya S."/>
            <person name="Fitzgerald M."/>
            <person name="Haas B."/>
            <person name="Abouelleil A."/>
            <person name="Allen A.W."/>
            <person name="Alvarado L."/>
            <person name="Arachchi H.M."/>
            <person name="Berlin A.M."/>
            <person name="Chapman S.B."/>
            <person name="Gainer-Dewar J."/>
            <person name="Goldberg J."/>
            <person name="Griggs A."/>
            <person name="Gujja S."/>
            <person name="Hansen M."/>
            <person name="Howarth C."/>
            <person name="Imamovic A."/>
            <person name="Ireland A."/>
            <person name="Larimer J."/>
            <person name="McCowan C."/>
            <person name="Murphy C."/>
            <person name="Pearson M."/>
            <person name="Poon T.W."/>
            <person name="Priest M."/>
            <person name="Roberts A."/>
            <person name="Saif S."/>
            <person name="Shea T."/>
            <person name="Sisk P."/>
            <person name="Sykes S."/>
            <person name="Wortman J."/>
            <person name="Nusbaum C."/>
            <person name="Birren B."/>
        </authorList>
    </citation>
    <scope>NUCLEOTIDE SEQUENCE [LARGE SCALE GENOMIC DNA]</scope>
    <source>
        <strain evidence="2">Vietnam Oak-Knoll (FVO)</strain>
    </source>
</reference>
<protein>
    <submittedName>
        <fullName evidence="1">Uncharacterized protein</fullName>
    </submittedName>
</protein>
<proteinExistence type="predicted"/>
<dbReference type="EMBL" id="KI925136">
    <property type="protein sequence ID" value="ETW16919.1"/>
    <property type="molecule type" value="Genomic_DNA"/>
</dbReference>
<evidence type="ECO:0000313" key="2">
    <source>
        <dbReference type="Proteomes" id="UP000030690"/>
    </source>
</evidence>
<organism evidence="1 2">
    <name type="scientific">Plasmodium falciparum Vietnam Oak-Knoll</name>
    <name type="common">FVO</name>
    <dbReference type="NCBI Taxonomy" id="1036723"/>
    <lineage>
        <taxon>Eukaryota</taxon>
        <taxon>Sar</taxon>
        <taxon>Alveolata</taxon>
        <taxon>Apicomplexa</taxon>
        <taxon>Aconoidasida</taxon>
        <taxon>Haemosporida</taxon>
        <taxon>Plasmodiidae</taxon>
        <taxon>Plasmodium</taxon>
        <taxon>Plasmodium (Laverania)</taxon>
    </lineage>
</organism>
<dbReference type="Proteomes" id="UP000030690">
    <property type="component" value="Unassembled WGS sequence"/>
</dbReference>
<name>A0A024V344_PLAFA</name>
<accession>A0A024V344</accession>